<feature type="domain" description="DUF11" evidence="1">
    <location>
        <begin position="1809"/>
        <end position="1905"/>
    </location>
</feature>
<dbReference type="EMBL" id="AP024169">
    <property type="protein sequence ID" value="BCN32025.1"/>
    <property type="molecule type" value="Genomic_DNA"/>
</dbReference>
<feature type="domain" description="DUF11" evidence="1">
    <location>
        <begin position="2601"/>
        <end position="2687"/>
    </location>
</feature>
<accession>A0A7R7ENC0</accession>
<feature type="domain" description="DUF11" evidence="1">
    <location>
        <begin position="1945"/>
        <end position="2052"/>
    </location>
</feature>
<dbReference type="RefSeq" id="WP_271713108.1">
    <property type="nucleotide sequence ID" value="NZ_AP024169.1"/>
</dbReference>
<dbReference type="InterPro" id="IPR008966">
    <property type="entry name" value="Adhesion_dom_sf"/>
</dbReference>
<reference evidence="3 4" key="1">
    <citation type="submission" date="2020-11" db="EMBL/GenBank/DDBJ databases">
        <title>Draft genome sequencing of a Lachnospiraceae strain isolated from anoxic soil subjected to BSD treatment.</title>
        <authorList>
            <person name="Uek A."/>
            <person name="Tonouchi A."/>
        </authorList>
    </citation>
    <scope>NUCLEOTIDE SEQUENCE [LARGE SCALE GENOMIC DNA]</scope>
    <source>
        <strain evidence="3 4">TB5</strain>
    </source>
</reference>
<feature type="domain" description="DUF11" evidence="1">
    <location>
        <begin position="490"/>
        <end position="592"/>
    </location>
</feature>
<feature type="domain" description="DUF7507" evidence="2">
    <location>
        <begin position="1414"/>
        <end position="1461"/>
    </location>
</feature>
<protein>
    <recommendedName>
        <fullName evidence="5">DUF11 domain-containing protein</fullName>
    </recommendedName>
</protein>
<dbReference type="Gene3D" id="2.60.40.740">
    <property type="match status" value="4"/>
</dbReference>
<dbReference type="InterPro" id="IPR001434">
    <property type="entry name" value="OmcB-like_DUF11"/>
</dbReference>
<name>A0A7R7ENC0_9FIRM</name>
<sequence>MPLLQHFTTIDKAILVATGNSLVVCGSTTEPSVNTSDLIKLDGTTTRNWTQSGSAAHLEILSNSTVLYAELVWYSSVKSNVVGALDLRSIEDGTISFQTPKGTYSIVPEYGESYKADSGTIDRYRAANATNYVQAALSGEYSVSKVPISVPSSGLSNTRAGWSLSVIYRNDNFKPQKIIYSSGIAIATSNTPLQATISGFTMSSELDSLKGNIFMACANGGVLNGYEVVAVGPSFAGLKNIGNSVHSPSANPGTAPNNPGNNFFAGIINVVNPTSLTNGLLNIDGTNGTKNHDGFVPTQTMGARNKWDISNVDISKTLVTNQTLLAGQVTEETIGDGVQLVALGVQVLSKSPDMIATMDAYDIDGDKEYNIEVGETLVYKVQIRNDGDIDANNVTISSNINTSTSFIPGSVVINGKESQTANVIAGINLGTIEARGIVTVHFSVKVKNVPVGGKLKQNADYSYQFTSGVDRITNTGKTNAIELIVQNGELKIIESVSKNTASLSDILTYTVNIENVGTELAREVFFQDKLDACSNFVLDSVTVGGMRVPGLNPVDGFRLDDLSVGNQLEITFQSKVMSLSASTKVMNQSAVTHGYIFNQYGYLRRKTELSNNTFVQIQYSNVVEERCNDNNYPKIGDRVGYQLDLTNNGNIPANNVLVKEPNIPGASFVNGSLTIDEIDYPSLNPFDGFHLPDSINPEMTIEVKYKVLVNSLNQEDNVENKAKIPFKYEIVPGETMITSEKDSNIVNTKANFVCMDFIKLVDKEYAEVGDILYYTIRITNHGNISVIQSTFLDAIQAEASFVTGTVTINGIPYTDYNPIQGFGIGTVCPEDTVEVRFKVKVNSLPSPNRIENKSEIIYQYKPDPNGKAVVETGYSNTVQTVINQAKYSIVKSVDKSYAGLNDALIYTVTITNTGTVTLKDLKFSDYIGTYMEFYPNSVYIDGINYKDLNPSTQFSISDLKPQEVHTISFATIIISNPPVGYISNVSEVLLTYQTNPNSMKITKTEFSNTAITYVPYASVSLKKEVDYQYATVGDILTYKITAANVGNTAAVQTFLTDIIPVQESFVTGSVYVNGVNKTGYNPSTGFTIGKLEMGQVVTVEFKATVNSVPVPNTLTNGANLSYSFFVDPNGQPITKSTTSNLVSTIVNEYSASITKTVDKAYATVNDILNYSVEVHNTGTVELKNVFFTDVLSNGGSFVEGSVIINSVSKSNLNPITGFTLENIMPQSTVTIIFQVKLNSVPSSNKITNTSKVKFHYQLSPLLPDVEVSLTSNTVTTNINQVIVTNTKTVDKVYATVNDKLIYTSIIRNTGNTSIIDAEFIDVIPEQTVFTSGSVTINGTPYRDYNPNQGFPIGEIRPLSDVKVIFEVSVNRLPSEGYVSNSSNVNYQYKIDPSKPATIGSITSNPVITYIKLGSITITKSANRTVMRLSNEVTYSFVVTNTGNVPLSNVFFQDIVQKESAFQTGTVYINDQNQQQYNPNTGFSLGDIPVGQLVNVRFNAIVNAIPTDNKLRNTAKIDYSYFIDPNESLITKNTTSNTTIIDVNDTIVSANKTVDKAYAKLEDTIKYTIMVINQGNIAAQNVIFKDVLDVNIVFIEDSVYINGVQKKGYNPNAGYILSDIAANGTTKVEFMATVKSRPKNNIIYNYATIDYDYLVGSELVAATINTNTTQTYLSIGELTITKMVDKLYATLNEDLTYTILVKNTGSVKATNLNLKDLIQDDASFNLESVIIDGTPYNNVNPNRGIVLTDLMPDQSHNILFSVHVNRIPDLGLFNNKADITFTYQYTPDDTPITITTTSNQVTTMINYGNLALTKEVDKKYATLGNTLNYTVTVENQGNSDCVDVFFQDIIGTNVSFVTGSVVIDDISYSEYNPNTGFSLGVIKGYKNRVVKFAVTIQTLPTDYTIYNSSKCNYKYEINPMNPPIVKESVSNTVTTTVNIGSVIAYKTVSKSYATIDDVLTYTVIVENKGNTIAKNVNFRDVISNGISFVNGSVMINDTSYPTYHPYSSFTLGNIPPGNKVVVSFEVVVTSIPIPSIVRNTADITFAYRIDPNGSDIIVQLKSNTVTTQINVGVIKLTKSVDLLYSTIGDVLTYKIVLQNVGNIRAERIYFTDNLQSDITFDVGSVQINEVSYPDYNPIKGFPVENMEPLDSVTILFTVTVTSLPLENSILNYALATFSYKINPDEQYYNKSTQSNTVYTLIILPKLTAVKEVDKTYATLQNILYYNILVKNEGNNTLSTLFFQDYLSEGGIFTAGTVKIDYISYPNYNPIDGFNLPDLIAGENTLVQFNALVNSLPLPPIITNKSTAKGEYKIDPEGDNYSINATSNTVSTNVNIGRLSNVKMVDKMYARVDDTITYTSTIINTGNVNATKVFFFDYLQPECKFITGTVSINNTVYPDLNPTVGFDLLDLEPNQKVIVEFSAKIKSLPTTSFIANTSSVQFHYQVDPNGTILTKNQISNEVVTNIVLGRLSVVKSLDKFIATLGDEILYSIRITNDGNVMNSNIAFKDLPSAGVSFKPGSVKINNVSKPDYNPITGFNLDNIDVGNVVNVTFTVIVDMVPATNKVTNQAVINFEYLVNPQQQPYKDTAYSNTVTTNISYGNLKVTKEVDKQYATIGEGLTYTITIINIGNIDATNVVFLDPTPHNTNFVLGSVTVNGTSYPDYNPEAGFQLNTMTPGQIIKVVYKVKVMELC</sequence>
<feature type="domain" description="DUF11" evidence="1">
    <location>
        <begin position="1019"/>
        <end position="1129"/>
    </location>
</feature>
<dbReference type="InterPro" id="IPR051172">
    <property type="entry name" value="Chlamydia_OmcB"/>
</dbReference>
<dbReference type="Proteomes" id="UP000595897">
    <property type="component" value="Chromosome"/>
</dbReference>
<evidence type="ECO:0000259" key="1">
    <source>
        <dbReference type="Pfam" id="PF01345"/>
    </source>
</evidence>
<dbReference type="KEGG" id="ahb:bsdtb5_33200"/>
<gene>
    <name evidence="3" type="ORF">bsdtb5_33200</name>
</gene>
<feature type="domain" description="DUF11" evidence="1">
    <location>
        <begin position="1677"/>
        <end position="1780"/>
    </location>
</feature>
<dbReference type="InterPro" id="IPR047589">
    <property type="entry name" value="DUF11_rpt"/>
</dbReference>
<dbReference type="PANTHER" id="PTHR34819:SF3">
    <property type="entry name" value="CELL SURFACE PROTEIN"/>
    <property type="match status" value="1"/>
</dbReference>
<feature type="domain" description="DUF11" evidence="1">
    <location>
        <begin position="2469"/>
        <end position="2571"/>
    </location>
</feature>
<dbReference type="Pfam" id="PF01345">
    <property type="entry name" value="DUF11"/>
    <property type="match status" value="10"/>
</dbReference>
<evidence type="ECO:0008006" key="5">
    <source>
        <dbReference type="Google" id="ProtNLM"/>
    </source>
</evidence>
<evidence type="ECO:0000313" key="3">
    <source>
        <dbReference type="EMBL" id="BCN32025.1"/>
    </source>
</evidence>
<dbReference type="InterPro" id="IPR055354">
    <property type="entry name" value="DUF7507"/>
</dbReference>
<feature type="domain" description="DUF11" evidence="1">
    <location>
        <begin position="1152"/>
        <end position="1252"/>
    </location>
</feature>
<dbReference type="SUPFAM" id="SSF49401">
    <property type="entry name" value="Bacterial adhesins"/>
    <property type="match status" value="1"/>
</dbReference>
<evidence type="ECO:0000313" key="4">
    <source>
        <dbReference type="Proteomes" id="UP000595897"/>
    </source>
</evidence>
<organism evidence="3 4">
    <name type="scientific">Anaeromicropila herbilytica</name>
    <dbReference type="NCBI Taxonomy" id="2785025"/>
    <lineage>
        <taxon>Bacteria</taxon>
        <taxon>Bacillati</taxon>
        <taxon>Bacillota</taxon>
        <taxon>Clostridia</taxon>
        <taxon>Lachnospirales</taxon>
        <taxon>Lachnospiraceae</taxon>
        <taxon>Anaeromicropila</taxon>
    </lineage>
</organism>
<keyword evidence="4" id="KW-1185">Reference proteome</keyword>
<dbReference type="Pfam" id="PF24346">
    <property type="entry name" value="DUF7507"/>
    <property type="match status" value="1"/>
</dbReference>
<dbReference type="NCBIfam" id="TIGR01451">
    <property type="entry name" value="B_ant_repeat"/>
    <property type="match status" value="18"/>
</dbReference>
<proteinExistence type="predicted"/>
<dbReference type="PANTHER" id="PTHR34819">
    <property type="entry name" value="LARGE CYSTEINE-RICH PERIPLASMIC PROTEIN OMCB"/>
    <property type="match status" value="1"/>
</dbReference>
<evidence type="ECO:0000259" key="2">
    <source>
        <dbReference type="Pfam" id="PF24346"/>
    </source>
</evidence>
<feature type="domain" description="DUF11" evidence="1">
    <location>
        <begin position="1549"/>
        <end position="1649"/>
    </location>
</feature>
<feature type="domain" description="DUF11" evidence="1">
    <location>
        <begin position="759"/>
        <end position="865"/>
    </location>
</feature>